<dbReference type="eggNOG" id="KOG1339">
    <property type="taxonomic scope" value="Eukaryota"/>
</dbReference>
<dbReference type="Gramene" id="LPERR07G14660.1">
    <property type="protein sequence ID" value="LPERR07G14660.1"/>
    <property type="gene ID" value="LPERR07G14660"/>
</dbReference>
<feature type="signal peptide" evidence="6">
    <location>
        <begin position="1"/>
        <end position="21"/>
    </location>
</feature>
<evidence type="ECO:0000256" key="5">
    <source>
        <dbReference type="ARBA" id="ARBA00023180"/>
    </source>
</evidence>
<dbReference type="PROSITE" id="PS51767">
    <property type="entry name" value="PEPTIDASE_A1"/>
    <property type="match status" value="2"/>
</dbReference>
<evidence type="ECO:0000313" key="9">
    <source>
        <dbReference type="Proteomes" id="UP000032180"/>
    </source>
</evidence>
<dbReference type="CDD" id="cd05476">
    <property type="entry name" value="pepsin_A_like_plant"/>
    <property type="match status" value="1"/>
</dbReference>
<dbReference type="STRING" id="77586.A0A0D9WZT0"/>
<dbReference type="InterPro" id="IPR032799">
    <property type="entry name" value="TAXi_C"/>
</dbReference>
<reference evidence="8 9" key="1">
    <citation type="submission" date="2012-08" db="EMBL/GenBank/DDBJ databases">
        <title>Oryza genome evolution.</title>
        <authorList>
            <person name="Wing R.A."/>
        </authorList>
    </citation>
    <scope>NUCLEOTIDE SEQUENCE</scope>
</reference>
<keyword evidence="6" id="KW-0732">Signal</keyword>
<dbReference type="AlphaFoldDB" id="A0A0D9WZT0"/>
<accession>A0A0D9WZT0</accession>
<dbReference type="Gene3D" id="2.40.70.10">
    <property type="entry name" value="Acid Proteases"/>
    <property type="match status" value="4"/>
</dbReference>
<sequence length="732" mass="77640">MGNGGAPILSAFLLIVLQALAISATTLPDGFRGSLIHKKVTVDGGAHPLHSGRWLADVTGSTLKSTAAYYVMKLAVGTPAVTVQALIGGSDLCWVECAPCSGCTSKRLYSRANSTSFSPLPCSSKPCKALREPVRTTCTDTQCGYRYVYGGDGGNGTYSNYVQGTLGTETLRFGGSSEVAVKGFAFGCTDKIYRDDIFDGHFISNRNTGVIGLGRSNLSMVGQLGLDRFSYCLSSITKVASPILFGSKATFTGNAAVLSTPLLYDYVDYYVNLLGISVDGKRLTIPNGTFVLDTKTGRGGVSFDTSSPYTLLVDPAYTLVVEALKKGMSPAYKAVANNGTQLCYRVSEKSGNLTVPAMTLHFEGMDLDLSPRNVFAFDVQQSDLLCSVIDKSTTDSVIGNFMQMDFHVLFDLKKSVLGSLIRKTATLNGDSPIHAGERSRRRLSEPTGTHIKPFMGTISMYYVMEIAVGTPAVKVQAGVGSGDLCWVECSPCSGCNAPPRARPLYDRANSSSFSPLSCASQFCKNLQKQSHTTCTDAECGYRYAYEGNDTDHNNYVEGTLGTETFRFGGSDEVAVPGFANTGSIGIGRSHLSLVGQLGLVRFSYCLSSNLQASSPILFGSKAAMTGNGAISSTPIVSNYIDYNVNLLGISVGGTRLPIPNDTFVLDPNNGQGGVAFEIGATPTLLVDPAYTLVVEAFTARMSTAYKVVNGSSLPCFLVDGSASKNVTAPCQR</sequence>
<dbReference type="GO" id="GO:0006508">
    <property type="term" value="P:proteolysis"/>
    <property type="evidence" value="ECO:0007669"/>
    <property type="project" value="UniProtKB-KW"/>
</dbReference>
<dbReference type="HOGENOM" id="CLU_378738_0_0_1"/>
<protein>
    <recommendedName>
        <fullName evidence="7">Peptidase A1 domain-containing protein</fullName>
    </recommendedName>
</protein>
<evidence type="ECO:0000313" key="8">
    <source>
        <dbReference type="EnsemblPlants" id="LPERR07G14660.1"/>
    </source>
</evidence>
<reference evidence="9" key="2">
    <citation type="submission" date="2013-12" db="EMBL/GenBank/DDBJ databases">
        <authorList>
            <person name="Yu Y."/>
            <person name="Lee S."/>
            <person name="de Baynast K."/>
            <person name="Wissotski M."/>
            <person name="Liu L."/>
            <person name="Talag J."/>
            <person name="Goicoechea J."/>
            <person name="Angelova A."/>
            <person name="Jetty R."/>
            <person name="Kudrna D."/>
            <person name="Golser W."/>
            <person name="Rivera L."/>
            <person name="Zhang J."/>
            <person name="Wing R."/>
        </authorList>
    </citation>
    <scope>NUCLEOTIDE SEQUENCE</scope>
</reference>
<dbReference type="PANTHER" id="PTHR47967">
    <property type="entry name" value="OS07G0603500 PROTEIN-RELATED"/>
    <property type="match status" value="1"/>
</dbReference>
<keyword evidence="4" id="KW-0378">Hydrolase</keyword>
<dbReference type="PANTHER" id="PTHR47967:SF20">
    <property type="entry name" value="OS01G0696800 PROTEIN"/>
    <property type="match status" value="1"/>
</dbReference>
<dbReference type="InterPro" id="IPR034161">
    <property type="entry name" value="Pepsin-like_plant"/>
</dbReference>
<dbReference type="InterPro" id="IPR051708">
    <property type="entry name" value="Plant_Aspart_Prot_A1"/>
</dbReference>
<dbReference type="Pfam" id="PF14543">
    <property type="entry name" value="TAXi_N"/>
    <property type="match status" value="2"/>
</dbReference>
<evidence type="ECO:0000256" key="1">
    <source>
        <dbReference type="ARBA" id="ARBA00007447"/>
    </source>
</evidence>
<feature type="domain" description="Peptidase A1" evidence="7">
    <location>
        <begin position="70"/>
        <end position="420"/>
    </location>
</feature>
<proteinExistence type="inferred from homology"/>
<feature type="chain" id="PRO_5002349385" description="Peptidase A1 domain-containing protein" evidence="6">
    <location>
        <begin position="22"/>
        <end position="732"/>
    </location>
</feature>
<dbReference type="InterPro" id="IPR033121">
    <property type="entry name" value="PEPTIDASE_A1"/>
</dbReference>
<dbReference type="EnsemblPlants" id="LPERR07G14660.1">
    <property type="protein sequence ID" value="LPERR07G14660.1"/>
    <property type="gene ID" value="LPERR07G14660"/>
</dbReference>
<name>A0A0D9WZT0_9ORYZ</name>
<organism evidence="8 9">
    <name type="scientific">Leersia perrieri</name>
    <dbReference type="NCBI Taxonomy" id="77586"/>
    <lineage>
        <taxon>Eukaryota</taxon>
        <taxon>Viridiplantae</taxon>
        <taxon>Streptophyta</taxon>
        <taxon>Embryophyta</taxon>
        <taxon>Tracheophyta</taxon>
        <taxon>Spermatophyta</taxon>
        <taxon>Magnoliopsida</taxon>
        <taxon>Liliopsida</taxon>
        <taxon>Poales</taxon>
        <taxon>Poaceae</taxon>
        <taxon>BOP clade</taxon>
        <taxon>Oryzoideae</taxon>
        <taxon>Oryzeae</taxon>
        <taxon>Oryzinae</taxon>
        <taxon>Leersia</taxon>
    </lineage>
</organism>
<dbReference type="InterPro" id="IPR032861">
    <property type="entry name" value="TAXi_N"/>
</dbReference>
<dbReference type="InterPro" id="IPR021109">
    <property type="entry name" value="Peptidase_aspartic_dom_sf"/>
</dbReference>
<dbReference type="GO" id="GO:0004190">
    <property type="term" value="F:aspartic-type endopeptidase activity"/>
    <property type="evidence" value="ECO:0007669"/>
    <property type="project" value="UniProtKB-KW"/>
</dbReference>
<evidence type="ECO:0000256" key="4">
    <source>
        <dbReference type="ARBA" id="ARBA00022801"/>
    </source>
</evidence>
<keyword evidence="2" id="KW-0645">Protease</keyword>
<comment type="similarity">
    <text evidence="1">Belongs to the peptidase A1 family.</text>
</comment>
<feature type="domain" description="Peptidase A1" evidence="7">
    <location>
        <begin position="462"/>
        <end position="732"/>
    </location>
</feature>
<evidence type="ECO:0000256" key="2">
    <source>
        <dbReference type="ARBA" id="ARBA00022670"/>
    </source>
</evidence>
<dbReference type="Proteomes" id="UP000032180">
    <property type="component" value="Chromosome 7"/>
</dbReference>
<keyword evidence="5" id="KW-0325">Glycoprotein</keyword>
<reference evidence="8" key="3">
    <citation type="submission" date="2015-04" db="UniProtKB">
        <authorList>
            <consortium name="EnsemblPlants"/>
        </authorList>
    </citation>
    <scope>IDENTIFICATION</scope>
</reference>
<dbReference type="GO" id="GO:0005576">
    <property type="term" value="C:extracellular region"/>
    <property type="evidence" value="ECO:0007669"/>
    <property type="project" value="TreeGrafter"/>
</dbReference>
<dbReference type="SUPFAM" id="SSF50630">
    <property type="entry name" value="Acid proteases"/>
    <property type="match status" value="2"/>
</dbReference>
<keyword evidence="9" id="KW-1185">Reference proteome</keyword>
<evidence type="ECO:0000256" key="3">
    <source>
        <dbReference type="ARBA" id="ARBA00022750"/>
    </source>
</evidence>
<evidence type="ECO:0000256" key="6">
    <source>
        <dbReference type="SAM" id="SignalP"/>
    </source>
</evidence>
<dbReference type="Pfam" id="PF14541">
    <property type="entry name" value="TAXi_C"/>
    <property type="match status" value="2"/>
</dbReference>
<keyword evidence="3" id="KW-0064">Aspartyl protease</keyword>
<evidence type="ECO:0000259" key="7">
    <source>
        <dbReference type="PROSITE" id="PS51767"/>
    </source>
</evidence>